<dbReference type="SUPFAM" id="SSF57701">
    <property type="entry name" value="Zn2/Cys6 DNA-binding domain"/>
    <property type="match status" value="1"/>
</dbReference>
<dbReference type="PROSITE" id="PS50048">
    <property type="entry name" value="ZN2_CY6_FUNGAL_2"/>
    <property type="match status" value="1"/>
</dbReference>
<dbReference type="Pfam" id="PF11951">
    <property type="entry name" value="Fungal_trans_2"/>
    <property type="match status" value="1"/>
</dbReference>
<reference evidence="7" key="1">
    <citation type="journal article" date="2023" name="IMA Fungus">
        <title>Comparative genomic study of the Penicillium genus elucidates a diverse pangenome and 15 lateral gene transfer events.</title>
        <authorList>
            <person name="Petersen C."/>
            <person name="Sorensen T."/>
            <person name="Nielsen M.R."/>
            <person name="Sondergaard T.E."/>
            <person name="Sorensen J.L."/>
            <person name="Fitzpatrick D.A."/>
            <person name="Frisvad J.C."/>
            <person name="Nielsen K.L."/>
        </authorList>
    </citation>
    <scope>NUCLEOTIDE SEQUENCE</scope>
    <source>
        <strain evidence="7">IBT 15450</strain>
    </source>
</reference>
<dbReference type="InterPro" id="IPR001138">
    <property type="entry name" value="Zn2Cys6_DnaBD"/>
</dbReference>
<evidence type="ECO:0000256" key="3">
    <source>
        <dbReference type="ARBA" id="ARBA00023163"/>
    </source>
</evidence>
<dbReference type="GO" id="GO:0008270">
    <property type="term" value="F:zinc ion binding"/>
    <property type="evidence" value="ECO:0007669"/>
    <property type="project" value="InterPro"/>
</dbReference>
<gene>
    <name evidence="7" type="ORF">N7460_003134</name>
</gene>
<sequence>MVGVPHSNGCALCRERRIKCDEAVPECNNCHRYRRPCPGYRRALRFQDEGPILARRHQSGSRRRERPPKPPAAPSTQIEPPEKAHAAADIVRGNTVMLMRQNPAGSFDEQLSVSLVRQQFRDAQPQLFLRFISHSFPTLYYHNRFRSGEGLGFAEYVVLNYGNDAYLDTSVCCLSSIYLARLTQDRTLLKTSRQLYSNSLRVVIKALSKPEHVMSDNMLCTTIILSVFEMYAQTTPDAWVVHSDAVRRLMIKRTAAAFESGFGRFCFIAFRGFLILLALYEGKPCFLDEEEWQNYTIKMMTEDRTKPGEWSAYTDLVDLLHMETAKCPRYISETRDLLAGNTDPDHAKIYGLISRIQNTSHRLESLISDLRSCISAHNERQQGIIQGPNKPFIGPVPEVFPDTGPSLLLLGAENMMETIQKLVTRLEDRLRVRVIEEALSPESVNSPPSDRSTYSTSPSTASSKNFSLPFRVQSELENGPSKASDGHDPRGVNFLDRVASSMGVLGARVVFDETPDPSS</sequence>
<evidence type="ECO:0000313" key="7">
    <source>
        <dbReference type="EMBL" id="KAJ6052600.1"/>
    </source>
</evidence>
<keyword evidence="3" id="KW-0804">Transcription</keyword>
<dbReference type="Proteomes" id="UP001219568">
    <property type="component" value="Unassembled WGS sequence"/>
</dbReference>
<protein>
    <recommendedName>
        <fullName evidence="6">Zn(2)-C6 fungal-type domain-containing protein</fullName>
    </recommendedName>
</protein>
<evidence type="ECO:0000256" key="4">
    <source>
        <dbReference type="ARBA" id="ARBA00023242"/>
    </source>
</evidence>
<keyword evidence="1" id="KW-0805">Transcription regulation</keyword>
<dbReference type="PANTHER" id="PTHR38111:SF5">
    <property type="entry name" value="TRANSCRIPTION FACTOR DOMAIN-CONTAINING PROTEIN"/>
    <property type="match status" value="1"/>
</dbReference>
<feature type="region of interest" description="Disordered" evidence="5">
    <location>
        <begin position="51"/>
        <end position="83"/>
    </location>
</feature>
<feature type="domain" description="Zn(2)-C6 fungal-type" evidence="6">
    <location>
        <begin position="9"/>
        <end position="37"/>
    </location>
</feature>
<dbReference type="InterPro" id="IPR021858">
    <property type="entry name" value="Fun_TF"/>
</dbReference>
<dbReference type="PANTHER" id="PTHR38111">
    <property type="entry name" value="ZN(2)-C6 FUNGAL-TYPE DOMAIN-CONTAINING PROTEIN-RELATED"/>
    <property type="match status" value="1"/>
</dbReference>
<dbReference type="CDD" id="cd00067">
    <property type="entry name" value="GAL4"/>
    <property type="match status" value="1"/>
</dbReference>
<evidence type="ECO:0000256" key="2">
    <source>
        <dbReference type="ARBA" id="ARBA00023125"/>
    </source>
</evidence>
<evidence type="ECO:0000256" key="1">
    <source>
        <dbReference type="ARBA" id="ARBA00023015"/>
    </source>
</evidence>
<feature type="region of interest" description="Disordered" evidence="5">
    <location>
        <begin position="440"/>
        <end position="494"/>
    </location>
</feature>
<comment type="caution">
    <text evidence="7">The sequence shown here is derived from an EMBL/GenBank/DDBJ whole genome shotgun (WGS) entry which is preliminary data.</text>
</comment>
<dbReference type="AlphaFoldDB" id="A0AAD6IL79"/>
<keyword evidence="2" id="KW-0238">DNA-binding</keyword>
<dbReference type="InterPro" id="IPR053178">
    <property type="entry name" value="Osmoadaptation_assoc"/>
</dbReference>
<accession>A0AAD6IL79</accession>
<dbReference type="GO" id="GO:0003677">
    <property type="term" value="F:DNA binding"/>
    <property type="evidence" value="ECO:0007669"/>
    <property type="project" value="UniProtKB-KW"/>
</dbReference>
<evidence type="ECO:0000259" key="6">
    <source>
        <dbReference type="PROSITE" id="PS50048"/>
    </source>
</evidence>
<feature type="compositionally biased region" description="Polar residues" evidence="5">
    <location>
        <begin position="442"/>
        <end position="451"/>
    </location>
</feature>
<name>A0AAD6IL79_PENCN</name>
<organism evidence="7 8">
    <name type="scientific">Penicillium canescens</name>
    <dbReference type="NCBI Taxonomy" id="5083"/>
    <lineage>
        <taxon>Eukaryota</taxon>
        <taxon>Fungi</taxon>
        <taxon>Dikarya</taxon>
        <taxon>Ascomycota</taxon>
        <taxon>Pezizomycotina</taxon>
        <taxon>Eurotiomycetes</taxon>
        <taxon>Eurotiomycetidae</taxon>
        <taxon>Eurotiales</taxon>
        <taxon>Aspergillaceae</taxon>
        <taxon>Penicillium</taxon>
    </lineage>
</organism>
<proteinExistence type="predicted"/>
<reference evidence="7" key="2">
    <citation type="submission" date="2023-01" db="EMBL/GenBank/DDBJ databases">
        <authorList>
            <person name="Petersen C."/>
        </authorList>
    </citation>
    <scope>NUCLEOTIDE SEQUENCE</scope>
    <source>
        <strain evidence="7">IBT 15450</strain>
    </source>
</reference>
<dbReference type="GO" id="GO:0000981">
    <property type="term" value="F:DNA-binding transcription factor activity, RNA polymerase II-specific"/>
    <property type="evidence" value="ECO:0007669"/>
    <property type="project" value="InterPro"/>
</dbReference>
<feature type="compositionally biased region" description="Low complexity" evidence="5">
    <location>
        <begin position="452"/>
        <end position="467"/>
    </location>
</feature>
<evidence type="ECO:0000313" key="8">
    <source>
        <dbReference type="Proteomes" id="UP001219568"/>
    </source>
</evidence>
<dbReference type="InterPro" id="IPR036864">
    <property type="entry name" value="Zn2-C6_fun-type_DNA-bd_sf"/>
</dbReference>
<dbReference type="SMART" id="SM00066">
    <property type="entry name" value="GAL4"/>
    <property type="match status" value="1"/>
</dbReference>
<dbReference type="EMBL" id="JAQJZL010000002">
    <property type="protein sequence ID" value="KAJ6052600.1"/>
    <property type="molecule type" value="Genomic_DNA"/>
</dbReference>
<evidence type="ECO:0000256" key="5">
    <source>
        <dbReference type="SAM" id="MobiDB-lite"/>
    </source>
</evidence>
<keyword evidence="4" id="KW-0539">Nucleus</keyword>
<dbReference type="Pfam" id="PF00172">
    <property type="entry name" value="Zn_clus"/>
    <property type="match status" value="1"/>
</dbReference>
<keyword evidence="8" id="KW-1185">Reference proteome</keyword>
<dbReference type="Gene3D" id="4.10.240.10">
    <property type="entry name" value="Zn(2)-C6 fungal-type DNA-binding domain"/>
    <property type="match status" value="1"/>
</dbReference>
<feature type="compositionally biased region" description="Basic residues" evidence="5">
    <location>
        <begin position="54"/>
        <end position="66"/>
    </location>
</feature>
<dbReference type="PROSITE" id="PS00463">
    <property type="entry name" value="ZN2_CY6_FUNGAL_1"/>
    <property type="match status" value="1"/>
</dbReference>